<name>A0A1S1V4V7_9FIRM</name>
<feature type="transmembrane region" description="Helical" evidence="1">
    <location>
        <begin position="7"/>
        <end position="24"/>
    </location>
</feature>
<comment type="caution">
    <text evidence="2">The sequence shown here is derived from an EMBL/GenBank/DDBJ whole genome shotgun (WGS) entry which is preliminary data.</text>
</comment>
<dbReference type="AlphaFoldDB" id="A0A1S1V4V7"/>
<organism evidence="2 3">
    <name type="scientific">Andreesenia angusta</name>
    <dbReference type="NCBI Taxonomy" id="39480"/>
    <lineage>
        <taxon>Bacteria</taxon>
        <taxon>Bacillati</taxon>
        <taxon>Bacillota</taxon>
        <taxon>Tissierellia</taxon>
        <taxon>Tissierellales</taxon>
        <taxon>Gottschalkiaceae</taxon>
        <taxon>Andreesenia</taxon>
    </lineage>
</organism>
<sequence length="79" mass="9210">MTKLRHIIVGIITLIYLMLFLSKVEISHGIFTVLLSIILLNQVIDEWNVYKETAKKIHLLIPITFLVIIIIFLVSYILF</sequence>
<evidence type="ECO:0008006" key="4">
    <source>
        <dbReference type="Google" id="ProtNLM"/>
    </source>
</evidence>
<protein>
    <recommendedName>
        <fullName evidence="4">Prokaryotic cytochrome C oxidase subunit IV</fullName>
    </recommendedName>
</protein>
<dbReference type="Proteomes" id="UP000180254">
    <property type="component" value="Unassembled WGS sequence"/>
</dbReference>
<keyword evidence="1" id="KW-0812">Transmembrane</keyword>
<reference evidence="2 3" key="1">
    <citation type="submission" date="2016-09" db="EMBL/GenBank/DDBJ databases">
        <title>Genome sequence of Eubacterium angustum.</title>
        <authorList>
            <person name="Poehlein A."/>
            <person name="Daniel R."/>
        </authorList>
    </citation>
    <scope>NUCLEOTIDE SEQUENCE [LARGE SCALE GENOMIC DNA]</scope>
    <source>
        <strain evidence="2 3">DSM 1989</strain>
    </source>
</reference>
<dbReference type="EMBL" id="MKIE01000009">
    <property type="protein sequence ID" value="OHW61673.1"/>
    <property type="molecule type" value="Genomic_DNA"/>
</dbReference>
<keyword evidence="1" id="KW-0472">Membrane</keyword>
<keyword evidence="3" id="KW-1185">Reference proteome</keyword>
<keyword evidence="1" id="KW-1133">Transmembrane helix</keyword>
<dbReference type="STRING" id="39480.EUAN_19930"/>
<evidence type="ECO:0000256" key="1">
    <source>
        <dbReference type="SAM" id="Phobius"/>
    </source>
</evidence>
<proteinExistence type="predicted"/>
<accession>A0A1S1V4V7</accession>
<feature type="transmembrane region" description="Helical" evidence="1">
    <location>
        <begin position="30"/>
        <end position="47"/>
    </location>
</feature>
<feature type="transmembrane region" description="Helical" evidence="1">
    <location>
        <begin position="59"/>
        <end position="78"/>
    </location>
</feature>
<gene>
    <name evidence="2" type="ORF">EUAN_19930</name>
</gene>
<evidence type="ECO:0000313" key="2">
    <source>
        <dbReference type="EMBL" id="OHW61673.1"/>
    </source>
</evidence>
<evidence type="ECO:0000313" key="3">
    <source>
        <dbReference type="Proteomes" id="UP000180254"/>
    </source>
</evidence>